<feature type="signal peptide" evidence="1">
    <location>
        <begin position="1"/>
        <end position="22"/>
    </location>
</feature>
<evidence type="ECO:0000256" key="1">
    <source>
        <dbReference type="SAM" id="SignalP"/>
    </source>
</evidence>
<sequence>MAAVRVILWLGVFLFCLTEVSSDIKIEEELPHLAQATCCERWKQTANARHRGAAFTRGQRFAAGRAVRAVRGASVCRLALLGTENSVASATLT</sequence>
<protein>
    <submittedName>
        <fullName evidence="2">Uncharacterized protein</fullName>
    </submittedName>
</protein>
<organism evidence="2 3">
    <name type="scientific">Prunus armeniaca</name>
    <name type="common">Apricot</name>
    <name type="synonym">Armeniaca vulgaris</name>
    <dbReference type="NCBI Taxonomy" id="36596"/>
    <lineage>
        <taxon>Eukaryota</taxon>
        <taxon>Viridiplantae</taxon>
        <taxon>Streptophyta</taxon>
        <taxon>Embryophyta</taxon>
        <taxon>Tracheophyta</taxon>
        <taxon>Spermatophyta</taxon>
        <taxon>Magnoliopsida</taxon>
        <taxon>eudicotyledons</taxon>
        <taxon>Gunneridae</taxon>
        <taxon>Pentapetalae</taxon>
        <taxon>rosids</taxon>
        <taxon>fabids</taxon>
        <taxon>Rosales</taxon>
        <taxon>Rosaceae</taxon>
        <taxon>Amygdaloideae</taxon>
        <taxon>Amygdaleae</taxon>
        <taxon>Prunus</taxon>
    </lineage>
</organism>
<evidence type="ECO:0000313" key="2">
    <source>
        <dbReference type="EMBL" id="CAB4280845.1"/>
    </source>
</evidence>
<name>A0A6J5V0C4_PRUAR</name>
<keyword evidence="1" id="KW-0732">Signal</keyword>
<proteinExistence type="predicted"/>
<evidence type="ECO:0000313" key="3">
    <source>
        <dbReference type="Proteomes" id="UP000507222"/>
    </source>
</evidence>
<dbReference type="AlphaFoldDB" id="A0A6J5V0C4"/>
<dbReference type="Proteomes" id="UP000507222">
    <property type="component" value="Unassembled WGS sequence"/>
</dbReference>
<dbReference type="EMBL" id="CAEKDK010000005">
    <property type="protein sequence ID" value="CAB4280845.1"/>
    <property type="molecule type" value="Genomic_DNA"/>
</dbReference>
<gene>
    <name evidence="2" type="ORF">CURHAP_LOCUS33796</name>
</gene>
<reference evidence="2 3" key="1">
    <citation type="submission" date="2020-05" db="EMBL/GenBank/DDBJ databases">
        <authorList>
            <person name="Campoy J."/>
            <person name="Schneeberger K."/>
            <person name="Spophaly S."/>
        </authorList>
    </citation>
    <scope>NUCLEOTIDE SEQUENCE [LARGE SCALE GENOMIC DNA]</scope>
    <source>
        <strain evidence="2">PruArmRojPasFocal</strain>
    </source>
</reference>
<accession>A0A6J5V0C4</accession>
<feature type="chain" id="PRO_5027113185" evidence="1">
    <location>
        <begin position="23"/>
        <end position="93"/>
    </location>
</feature>